<dbReference type="Gene3D" id="2.40.50.40">
    <property type="match status" value="1"/>
</dbReference>
<proteinExistence type="predicted"/>
<reference evidence="3" key="1">
    <citation type="journal article" date="2021" name="Nat. Commun.">
        <title>Genetic determinants of endophytism in the Arabidopsis root mycobiome.</title>
        <authorList>
            <person name="Mesny F."/>
            <person name="Miyauchi S."/>
            <person name="Thiergart T."/>
            <person name="Pickel B."/>
            <person name="Atanasova L."/>
            <person name="Karlsson M."/>
            <person name="Huettel B."/>
            <person name="Barry K.W."/>
            <person name="Haridas S."/>
            <person name="Chen C."/>
            <person name="Bauer D."/>
            <person name="Andreopoulos W."/>
            <person name="Pangilinan J."/>
            <person name="LaButti K."/>
            <person name="Riley R."/>
            <person name="Lipzen A."/>
            <person name="Clum A."/>
            <person name="Drula E."/>
            <person name="Henrissat B."/>
            <person name="Kohler A."/>
            <person name="Grigoriev I.V."/>
            <person name="Martin F.M."/>
            <person name="Hacquard S."/>
        </authorList>
    </citation>
    <scope>NUCLEOTIDE SEQUENCE</scope>
    <source>
        <strain evidence="3">MPI-CAGE-AT-0023</strain>
    </source>
</reference>
<dbReference type="EMBL" id="JAGMUX010000033">
    <property type="protein sequence ID" value="KAH7208460.1"/>
    <property type="molecule type" value="Genomic_DNA"/>
</dbReference>
<keyword evidence="2" id="KW-0812">Transmembrane</keyword>
<name>A0A9P9FYJ0_FUSRE</name>
<accession>A0A9P9FYJ0</accession>
<organism evidence="3 4">
    <name type="scientific">Fusarium redolens</name>
    <dbReference type="NCBI Taxonomy" id="48865"/>
    <lineage>
        <taxon>Eukaryota</taxon>
        <taxon>Fungi</taxon>
        <taxon>Dikarya</taxon>
        <taxon>Ascomycota</taxon>
        <taxon>Pezizomycotina</taxon>
        <taxon>Sordariomycetes</taxon>
        <taxon>Hypocreomycetidae</taxon>
        <taxon>Hypocreales</taxon>
        <taxon>Nectriaceae</taxon>
        <taxon>Fusarium</taxon>
        <taxon>Fusarium redolens species complex</taxon>
    </lineage>
</organism>
<feature type="region of interest" description="Disordered" evidence="1">
    <location>
        <begin position="91"/>
        <end position="119"/>
    </location>
</feature>
<dbReference type="Proteomes" id="UP000720189">
    <property type="component" value="Unassembled WGS sequence"/>
</dbReference>
<evidence type="ECO:0000256" key="1">
    <source>
        <dbReference type="SAM" id="MobiDB-lite"/>
    </source>
</evidence>
<protein>
    <submittedName>
        <fullName evidence="3">Uncharacterized protein</fullName>
    </submittedName>
</protein>
<evidence type="ECO:0000313" key="4">
    <source>
        <dbReference type="Proteomes" id="UP000720189"/>
    </source>
</evidence>
<comment type="caution">
    <text evidence="3">The sequence shown here is derived from an EMBL/GenBank/DDBJ whole genome shotgun (WGS) entry which is preliminary data.</text>
</comment>
<dbReference type="GeneID" id="70226427"/>
<evidence type="ECO:0000256" key="2">
    <source>
        <dbReference type="SAM" id="Phobius"/>
    </source>
</evidence>
<keyword evidence="2" id="KW-0472">Membrane</keyword>
<evidence type="ECO:0000313" key="3">
    <source>
        <dbReference type="EMBL" id="KAH7208460.1"/>
    </source>
</evidence>
<keyword evidence="4" id="KW-1185">Reference proteome</keyword>
<sequence length="175" mass="20044">MKALDWDLNVSELQFNVLKANFGETVDSRNRIFSLMRTNYEPPALKRADAKAGEEFSQDLELYVYLYYFCCVSTVVFVQLAAVVSRSQRREATSNTTQYPPDFDTSALPNTGLHENSRSGDWENEVDIVGVSYIDGSNSRKLIVTIVSRSTDQEETFDIERIYQKCPQKVRHSCF</sequence>
<gene>
    <name evidence="3" type="ORF">BKA55DRAFT_600066</name>
</gene>
<keyword evidence="2" id="KW-1133">Transmembrane helix</keyword>
<dbReference type="AlphaFoldDB" id="A0A9P9FYJ0"/>
<dbReference type="OrthoDB" id="5111652at2759"/>
<dbReference type="RefSeq" id="XP_046041363.1">
    <property type="nucleotide sequence ID" value="XM_046196473.1"/>
</dbReference>
<feature type="transmembrane region" description="Helical" evidence="2">
    <location>
        <begin position="65"/>
        <end position="84"/>
    </location>
</feature>